<name>A0A7D9J279_PARCT</name>
<gene>
    <name evidence="1" type="ORF">PACLA_8A065633</name>
</gene>
<evidence type="ECO:0000313" key="2">
    <source>
        <dbReference type="Proteomes" id="UP001152795"/>
    </source>
</evidence>
<dbReference type="SUPFAM" id="SSF56204">
    <property type="entry name" value="Hect, E3 ligase catalytic domain"/>
    <property type="match status" value="1"/>
</dbReference>
<comment type="caution">
    <text evidence="1">The sequence shown here is derived from an EMBL/GenBank/DDBJ whole genome shotgun (WGS) entry which is preliminary data.</text>
</comment>
<dbReference type="AlphaFoldDB" id="A0A7D9J279"/>
<reference evidence="1" key="1">
    <citation type="submission" date="2020-04" db="EMBL/GenBank/DDBJ databases">
        <authorList>
            <person name="Alioto T."/>
            <person name="Alioto T."/>
            <person name="Gomez Garrido J."/>
        </authorList>
    </citation>
    <scope>NUCLEOTIDE SEQUENCE</scope>
    <source>
        <strain evidence="1">A484AB</strain>
    </source>
</reference>
<dbReference type="Proteomes" id="UP001152795">
    <property type="component" value="Unassembled WGS sequence"/>
</dbReference>
<sequence>MNGESILKFSGQGVCKYDVWNPLKRKMIKIRNFYSQFFSNDDTLESQMTAYISSSPDEVTQPASTSQIVTYSISEELPVFNNEEEIPAFEDEEISATYLKEQFIASIREYMLQIFSDPSILNASLHAVIINQLGHQEVGEGTGVLREMFSLFWKEFYESYMLGESERVPYIRHDFNRAKWKAVGRILVKGYSECLYFPYRLSKVFLIACLFGESNVTSQMLLDSFKHYLSHSEASIADACLNNSIQCEDDELLEFLSAFDCKRRITENSLIDIVTLYESIVPTNAKVISMLQASPVAPAEGETLAHMKRFIRGLDEGKLATFLRFTTASDMLLTDTLKIVFTSYEGLQRRPVAHTCGFTLEVPSTYSNFCELREEFMGILSADGWEMNIV</sequence>
<evidence type="ECO:0000313" key="1">
    <source>
        <dbReference type="EMBL" id="CAB4020406.1"/>
    </source>
</evidence>
<dbReference type="GO" id="GO:0004842">
    <property type="term" value="F:ubiquitin-protein transferase activity"/>
    <property type="evidence" value="ECO:0007669"/>
    <property type="project" value="InterPro"/>
</dbReference>
<protein>
    <submittedName>
        <fullName evidence="1">40S ribosomal S2</fullName>
    </submittedName>
</protein>
<organism evidence="1 2">
    <name type="scientific">Paramuricea clavata</name>
    <name type="common">Red gorgonian</name>
    <name type="synonym">Violescent sea-whip</name>
    <dbReference type="NCBI Taxonomy" id="317549"/>
    <lineage>
        <taxon>Eukaryota</taxon>
        <taxon>Metazoa</taxon>
        <taxon>Cnidaria</taxon>
        <taxon>Anthozoa</taxon>
        <taxon>Octocorallia</taxon>
        <taxon>Malacalcyonacea</taxon>
        <taxon>Plexauridae</taxon>
        <taxon>Paramuricea</taxon>
    </lineage>
</organism>
<accession>A0A7D9J279</accession>
<dbReference type="OrthoDB" id="10038899at2759"/>
<dbReference type="InterPro" id="IPR035983">
    <property type="entry name" value="Hect_E3_ubiquitin_ligase"/>
</dbReference>
<proteinExistence type="predicted"/>
<dbReference type="EMBL" id="CACRXK020010939">
    <property type="protein sequence ID" value="CAB4020406.1"/>
    <property type="molecule type" value="Genomic_DNA"/>
</dbReference>
<keyword evidence="2" id="KW-1185">Reference proteome</keyword>